<dbReference type="SUPFAM" id="SSF53335">
    <property type="entry name" value="S-adenosyl-L-methionine-dependent methyltransferases"/>
    <property type="match status" value="1"/>
</dbReference>
<dbReference type="PANTHER" id="PTHR23417:SF14">
    <property type="entry name" value="PENTACOTRIPEPTIDE-REPEAT REGION OF PRORP DOMAIN-CONTAINING PROTEIN"/>
    <property type="match status" value="1"/>
</dbReference>
<dbReference type="Gene3D" id="3.40.50.150">
    <property type="entry name" value="Vaccinia Virus protein VP39"/>
    <property type="match status" value="1"/>
</dbReference>
<dbReference type="EMBL" id="RKHR01000004">
    <property type="protein sequence ID" value="ROS01942.1"/>
    <property type="molecule type" value="Genomic_DNA"/>
</dbReference>
<gene>
    <name evidence="8" type="ORF">EDC56_2391</name>
</gene>
<keyword evidence="7" id="KW-0819">tRNA processing</keyword>
<dbReference type="Pfam" id="PF02390">
    <property type="entry name" value="Methyltransf_4"/>
    <property type="match status" value="1"/>
</dbReference>
<evidence type="ECO:0000256" key="2">
    <source>
        <dbReference type="ARBA" id="ARBA00003015"/>
    </source>
</evidence>
<accession>A0A3N2DQI4</accession>
<evidence type="ECO:0000256" key="4">
    <source>
        <dbReference type="ARBA" id="ARBA00022603"/>
    </source>
</evidence>
<evidence type="ECO:0000256" key="6">
    <source>
        <dbReference type="ARBA" id="ARBA00022691"/>
    </source>
</evidence>
<dbReference type="InterPro" id="IPR003358">
    <property type="entry name" value="tRNA_(Gua-N-7)_MeTrfase_Trmb"/>
</dbReference>
<reference evidence="8 9" key="1">
    <citation type="submission" date="2018-11" db="EMBL/GenBank/DDBJ databases">
        <title>Genomic Encyclopedia of Type Strains, Phase IV (KMG-IV): sequencing the most valuable type-strain genomes for metagenomic binning, comparative biology and taxonomic classification.</title>
        <authorList>
            <person name="Goeker M."/>
        </authorList>
    </citation>
    <scope>NUCLEOTIDE SEQUENCE [LARGE SCALE GENOMIC DNA]</scope>
    <source>
        <strain evidence="8 9">DSM 100316</strain>
    </source>
</reference>
<keyword evidence="6" id="KW-0949">S-adenosyl-L-methionine</keyword>
<keyword evidence="9" id="KW-1185">Reference proteome</keyword>
<dbReference type="RefSeq" id="WP_123712689.1">
    <property type="nucleotide sequence ID" value="NZ_RKHR01000004.1"/>
</dbReference>
<evidence type="ECO:0000256" key="7">
    <source>
        <dbReference type="ARBA" id="ARBA00022694"/>
    </source>
</evidence>
<comment type="catalytic activity">
    <reaction evidence="1">
        <text>guanosine(46) in tRNA + S-adenosyl-L-methionine = N(7)-methylguanosine(46) in tRNA + S-adenosyl-L-homocysteine</text>
        <dbReference type="Rhea" id="RHEA:42708"/>
        <dbReference type="Rhea" id="RHEA-COMP:10188"/>
        <dbReference type="Rhea" id="RHEA-COMP:10189"/>
        <dbReference type="ChEBI" id="CHEBI:57856"/>
        <dbReference type="ChEBI" id="CHEBI:59789"/>
        <dbReference type="ChEBI" id="CHEBI:74269"/>
        <dbReference type="ChEBI" id="CHEBI:74480"/>
        <dbReference type="EC" id="2.1.1.33"/>
    </reaction>
</comment>
<comment type="function">
    <text evidence="2">Catalyzes the formation of N(7)-methylguanine at position 46 (m7G46) in tRNA.</text>
</comment>
<organism evidence="8 9">
    <name type="scientific">Sinobacterium caligoides</name>
    <dbReference type="NCBI Taxonomy" id="933926"/>
    <lineage>
        <taxon>Bacteria</taxon>
        <taxon>Pseudomonadati</taxon>
        <taxon>Pseudomonadota</taxon>
        <taxon>Gammaproteobacteria</taxon>
        <taxon>Cellvibrionales</taxon>
        <taxon>Spongiibacteraceae</taxon>
        <taxon>Sinobacterium</taxon>
    </lineage>
</organism>
<dbReference type="GO" id="GO:0008176">
    <property type="term" value="F:tRNA (guanine(46)-N7)-methyltransferase activity"/>
    <property type="evidence" value="ECO:0007669"/>
    <property type="project" value="UniProtKB-EC"/>
</dbReference>
<dbReference type="PROSITE" id="PS51625">
    <property type="entry name" value="SAM_MT_TRMB"/>
    <property type="match status" value="1"/>
</dbReference>
<dbReference type="PANTHER" id="PTHR23417">
    <property type="entry name" value="3-DEOXY-D-MANNO-OCTULOSONIC-ACID TRANSFERASE/TRNA GUANINE-N 7 - -METHYLTRANSFERASE"/>
    <property type="match status" value="1"/>
</dbReference>
<comment type="caution">
    <text evidence="8">The sequence shown here is derived from an EMBL/GenBank/DDBJ whole genome shotgun (WGS) entry which is preliminary data.</text>
</comment>
<evidence type="ECO:0000256" key="3">
    <source>
        <dbReference type="ARBA" id="ARBA00011977"/>
    </source>
</evidence>
<dbReference type="EC" id="2.1.1.33" evidence="3"/>
<dbReference type="OrthoDB" id="9809889at2"/>
<keyword evidence="5" id="KW-0808">Transferase</keyword>
<evidence type="ECO:0000256" key="1">
    <source>
        <dbReference type="ARBA" id="ARBA00000142"/>
    </source>
</evidence>
<dbReference type="InterPro" id="IPR029063">
    <property type="entry name" value="SAM-dependent_MTases_sf"/>
</dbReference>
<sequence length="229" mass="26144">MATPANSKIVTSNRDKLHENLDKVVRKHLAHPFRKPYAQHSQDAFDAIRQQVEQHSGPIVLDSCCGIGESSHKLAEQHADALVIGIDQSAHRLDKHDTHFLPRDNCLLVRADVVDFWRLALEAGWRPSHHYLLYPNPWPKAHHLQRRWYAHSVFPSLLALGGQLECRSNWPLYLQEFQHSLAVVETRSSIQSLVATSPLTPFERKYSQSGQTIWQLTASLHDDYSDLLG</sequence>
<keyword evidence="4 8" id="KW-0489">Methyltransferase</keyword>
<protein>
    <recommendedName>
        <fullName evidence="3">tRNA (guanine(46)-N(7))-methyltransferase</fullName>
        <ecNumber evidence="3">2.1.1.33</ecNumber>
    </recommendedName>
</protein>
<evidence type="ECO:0000313" key="9">
    <source>
        <dbReference type="Proteomes" id="UP000275394"/>
    </source>
</evidence>
<dbReference type="GO" id="GO:0043527">
    <property type="term" value="C:tRNA methyltransferase complex"/>
    <property type="evidence" value="ECO:0007669"/>
    <property type="project" value="TreeGrafter"/>
</dbReference>
<dbReference type="AlphaFoldDB" id="A0A3N2DQI4"/>
<dbReference type="Proteomes" id="UP000275394">
    <property type="component" value="Unassembled WGS sequence"/>
</dbReference>
<name>A0A3N2DQI4_9GAMM</name>
<evidence type="ECO:0000313" key="8">
    <source>
        <dbReference type="EMBL" id="ROS01942.1"/>
    </source>
</evidence>
<proteinExistence type="predicted"/>
<evidence type="ECO:0000256" key="5">
    <source>
        <dbReference type="ARBA" id="ARBA00022679"/>
    </source>
</evidence>